<name>A0A1J4JPH3_9EUKA</name>
<feature type="compositionally biased region" description="Basic and acidic residues" evidence="1">
    <location>
        <begin position="272"/>
        <end position="283"/>
    </location>
</feature>
<proteinExistence type="predicted"/>
<feature type="compositionally biased region" description="Polar residues" evidence="1">
    <location>
        <begin position="261"/>
        <end position="271"/>
    </location>
</feature>
<gene>
    <name evidence="2" type="ORF">TRFO_07948</name>
</gene>
<feature type="region of interest" description="Disordered" evidence="1">
    <location>
        <begin position="387"/>
        <end position="701"/>
    </location>
</feature>
<dbReference type="VEuPathDB" id="TrichDB:TRFO_07948"/>
<feature type="compositionally biased region" description="Basic residues" evidence="1">
    <location>
        <begin position="678"/>
        <end position="695"/>
    </location>
</feature>
<evidence type="ECO:0000313" key="2">
    <source>
        <dbReference type="EMBL" id="OHT00296.1"/>
    </source>
</evidence>
<keyword evidence="3" id="KW-1185">Reference proteome</keyword>
<feature type="compositionally biased region" description="Basic and acidic residues" evidence="1">
    <location>
        <begin position="592"/>
        <end position="619"/>
    </location>
</feature>
<evidence type="ECO:0000313" key="3">
    <source>
        <dbReference type="Proteomes" id="UP000179807"/>
    </source>
</evidence>
<feature type="compositionally biased region" description="Polar residues" evidence="1">
    <location>
        <begin position="387"/>
        <end position="404"/>
    </location>
</feature>
<feature type="compositionally biased region" description="Polar residues" evidence="1">
    <location>
        <begin position="153"/>
        <end position="178"/>
    </location>
</feature>
<feature type="compositionally biased region" description="Acidic residues" evidence="1">
    <location>
        <begin position="511"/>
        <end position="524"/>
    </location>
</feature>
<feature type="compositionally biased region" description="Low complexity" evidence="1">
    <location>
        <begin position="405"/>
        <end position="418"/>
    </location>
</feature>
<feature type="compositionally biased region" description="Basic and acidic residues" evidence="1">
    <location>
        <begin position="305"/>
        <end position="340"/>
    </location>
</feature>
<reference evidence="2" key="1">
    <citation type="submission" date="2016-10" db="EMBL/GenBank/DDBJ databases">
        <authorList>
            <person name="Benchimol M."/>
            <person name="Almeida L.G."/>
            <person name="Vasconcelos A.T."/>
            <person name="Perreira-Neves A."/>
            <person name="Rosa I.A."/>
            <person name="Tasca T."/>
            <person name="Bogo M.R."/>
            <person name="de Souza W."/>
        </authorList>
    </citation>
    <scope>NUCLEOTIDE SEQUENCE [LARGE SCALE GENOMIC DNA]</scope>
    <source>
        <strain evidence="2">K</strain>
    </source>
</reference>
<dbReference type="GeneID" id="94828704"/>
<feature type="compositionally biased region" description="Polar residues" evidence="1">
    <location>
        <begin position="497"/>
        <end position="509"/>
    </location>
</feature>
<evidence type="ECO:0000256" key="1">
    <source>
        <dbReference type="SAM" id="MobiDB-lite"/>
    </source>
</evidence>
<protein>
    <submittedName>
        <fullName evidence="2">Uncharacterized protein</fullName>
    </submittedName>
</protein>
<dbReference type="AlphaFoldDB" id="A0A1J4JPH3"/>
<accession>A0A1J4JPH3</accession>
<feature type="region of interest" description="Disordered" evidence="1">
    <location>
        <begin position="297"/>
        <end position="340"/>
    </location>
</feature>
<feature type="compositionally biased region" description="Polar residues" evidence="1">
    <location>
        <begin position="620"/>
        <end position="641"/>
    </location>
</feature>
<comment type="caution">
    <text evidence="2">The sequence shown here is derived from an EMBL/GenBank/DDBJ whole genome shotgun (WGS) entry which is preliminary data.</text>
</comment>
<dbReference type="Proteomes" id="UP000179807">
    <property type="component" value="Unassembled WGS sequence"/>
</dbReference>
<organism evidence="2 3">
    <name type="scientific">Tritrichomonas foetus</name>
    <dbReference type="NCBI Taxonomy" id="1144522"/>
    <lineage>
        <taxon>Eukaryota</taxon>
        <taxon>Metamonada</taxon>
        <taxon>Parabasalia</taxon>
        <taxon>Tritrichomonadida</taxon>
        <taxon>Tritrichomonadidae</taxon>
        <taxon>Tritrichomonas</taxon>
    </lineage>
</organism>
<feature type="compositionally biased region" description="Basic and acidic residues" evidence="1">
    <location>
        <begin position="143"/>
        <end position="152"/>
    </location>
</feature>
<feature type="compositionally biased region" description="Polar residues" evidence="1">
    <location>
        <begin position="445"/>
        <end position="459"/>
    </location>
</feature>
<feature type="region of interest" description="Disordered" evidence="1">
    <location>
        <begin position="143"/>
        <end position="198"/>
    </location>
</feature>
<feature type="region of interest" description="Disordered" evidence="1">
    <location>
        <begin position="258"/>
        <end position="285"/>
    </location>
</feature>
<dbReference type="RefSeq" id="XP_068353432.1">
    <property type="nucleotide sequence ID" value="XM_068494000.1"/>
</dbReference>
<sequence length="701" mass="80577">MRRPEHSANQTVDALIQEKHYAKHVLKLQKASPTINAKQPKIPIHMHLTNIINMEKRVDAFNQANLLYSLIPSKSNPHPTPPRAREYKEVIKKAKTRPVSPRSEAKQSALKRGKNSQFFLTQSIPELGVSNFECNTPSVDKDITNRNLHSENTKSSLRNRPLNQYDFDSNEFTTPKKISTTRKQLKRPIHESYTSPYRKSDLSHKKLINTKFYQRFYKTEFEREKQREKSFAQLDDDRTEFDSPIDDILKKSSKMLVPSSLKENVQSNENAQDSKDSEPKYLSENDNSNTEELIIDSNHSSSAHSKNEHDLSTNDTCNRDIKDRNTEINDSDTDIRDSNVEIKDSNIESLENSTKYADEINKNVSSIANSDEVQASEFQDDQNTVISEKQNEENNNCDTFDNVDSSSRNSESQQSNKSCNSSHDDDDQKIDNQTSNNDDSDDNLTYMNNSETNNSSKVENLNDHETNKGDDESNCADYEETKIENEDHLHNDENNEISTETDINKNVNSPVDEEVKDPNDEENNQEQTNKNEKETTQSVTELPRKSNNYVENEPKSKNKGLPSIPNLDTKSLENDLANFDSEYNSHSISAAHDSDTHNKSKQKECETNEKSNDFNRILDKSSQLRQQNFDSDTSKTFNEDFSNGKLENRENNEPSKIAYSNIAPQGDENEQFEENTTIKKKRKKVLKKKLRKVKVHHDQNE</sequence>
<dbReference type="EMBL" id="MLAK01000960">
    <property type="protein sequence ID" value="OHT00296.1"/>
    <property type="molecule type" value="Genomic_DNA"/>
</dbReference>
<feature type="compositionally biased region" description="Basic and acidic residues" evidence="1">
    <location>
        <begin position="479"/>
        <end position="493"/>
    </location>
</feature>
<feature type="compositionally biased region" description="Basic and acidic residues" evidence="1">
    <location>
        <begin position="460"/>
        <end position="471"/>
    </location>
</feature>